<feature type="region of interest" description="Disordered" evidence="1">
    <location>
        <begin position="1"/>
        <end position="40"/>
    </location>
</feature>
<dbReference type="Proteomes" id="UP000663760">
    <property type="component" value="Chromosome 1"/>
</dbReference>
<organism evidence="2 3">
    <name type="scientific">Spirodela intermedia</name>
    <name type="common">Intermediate duckweed</name>
    <dbReference type="NCBI Taxonomy" id="51605"/>
    <lineage>
        <taxon>Eukaryota</taxon>
        <taxon>Viridiplantae</taxon>
        <taxon>Streptophyta</taxon>
        <taxon>Embryophyta</taxon>
        <taxon>Tracheophyta</taxon>
        <taxon>Spermatophyta</taxon>
        <taxon>Magnoliopsida</taxon>
        <taxon>Liliopsida</taxon>
        <taxon>Araceae</taxon>
        <taxon>Lemnoideae</taxon>
        <taxon>Spirodela</taxon>
    </lineage>
</organism>
<name>A0A7I8JWA2_SPIIN</name>
<evidence type="ECO:0000256" key="1">
    <source>
        <dbReference type="SAM" id="MobiDB-lite"/>
    </source>
</evidence>
<protein>
    <submittedName>
        <fullName evidence="2">Uncharacterized protein</fullName>
    </submittedName>
</protein>
<dbReference type="EMBL" id="LR746264">
    <property type="protein sequence ID" value="CAA7388030.1"/>
    <property type="molecule type" value="Genomic_DNA"/>
</dbReference>
<evidence type="ECO:0000313" key="3">
    <source>
        <dbReference type="Proteomes" id="UP000663760"/>
    </source>
</evidence>
<evidence type="ECO:0000313" key="2">
    <source>
        <dbReference type="EMBL" id="CAA7388030.1"/>
    </source>
</evidence>
<keyword evidence="3" id="KW-1185">Reference proteome</keyword>
<sequence>MGLGRRGPSDEERPSSRSRSKSEEEEGSVSSSEGDGETERSLGYLPRFWFGEPSSELWKKVFSGIALAGRKPPETKAKLALAGTRARDSFRVGSFRLI</sequence>
<reference evidence="2" key="1">
    <citation type="submission" date="2020-02" db="EMBL/GenBank/DDBJ databases">
        <authorList>
            <person name="Scholz U."/>
            <person name="Mascher M."/>
            <person name="Fiebig A."/>
        </authorList>
    </citation>
    <scope>NUCLEOTIDE SEQUENCE</scope>
</reference>
<gene>
    <name evidence="2" type="ORF">SI8410_01000337</name>
</gene>
<dbReference type="AlphaFoldDB" id="A0A7I8JWA2"/>
<proteinExistence type="predicted"/>
<accession>A0A7I8JWA2</accession>